<evidence type="ECO:0000256" key="4">
    <source>
        <dbReference type="ARBA" id="ARBA00022679"/>
    </source>
</evidence>
<dbReference type="SUPFAM" id="SSF53790">
    <property type="entry name" value="Tetrapyrrole methylase"/>
    <property type="match status" value="1"/>
</dbReference>
<evidence type="ECO:0000313" key="8">
    <source>
        <dbReference type="Proteomes" id="UP000290482"/>
    </source>
</evidence>
<sequence>MENKYVFNIVGTPIGNLEDISLRAIHALENADIILCENIRVSKKMFSLLGLNIKAKLISFHLFNEKNNLEKIIFDIKSGLNLCLISDAGMPLVNDPGFNLITECKKHKDIFINVISGPCALIHAFIKANQSNVFSFLGFLAPKSSQRQAMLKSLNFGTYIAYLSPHKLIDTINDFNVVHGENVKLYLIKEMTKLHENEFEGSPLEVLNLLKEQSENIKGEFTLVFTIAKEKKHEKINKYKNINNV</sequence>
<dbReference type="GO" id="GO:0006364">
    <property type="term" value="P:rRNA processing"/>
    <property type="evidence" value="ECO:0007669"/>
    <property type="project" value="UniProtKB-KW"/>
</dbReference>
<dbReference type="CDD" id="cd11648">
    <property type="entry name" value="RsmI"/>
    <property type="match status" value="1"/>
</dbReference>
<dbReference type="GO" id="GO:0032259">
    <property type="term" value="P:methylation"/>
    <property type="evidence" value="ECO:0007669"/>
    <property type="project" value="UniProtKB-KW"/>
</dbReference>
<reference evidence="7 8" key="1">
    <citation type="submission" date="2019-01" db="EMBL/GenBank/DDBJ databases">
        <authorList>
            <consortium name="Pathogen Informatics"/>
        </authorList>
    </citation>
    <scope>NUCLEOTIDE SEQUENCE [LARGE SCALE GENOMIC DNA]</scope>
    <source>
        <strain evidence="7 8">NCTC10112</strain>
    </source>
</reference>
<dbReference type="PANTHER" id="PTHR46111">
    <property type="entry name" value="RIBOSOMAL RNA SMALL SUBUNIT METHYLTRANSFERASE I"/>
    <property type="match status" value="1"/>
</dbReference>
<evidence type="ECO:0000256" key="3">
    <source>
        <dbReference type="ARBA" id="ARBA00022603"/>
    </source>
</evidence>
<evidence type="ECO:0000256" key="1">
    <source>
        <dbReference type="ARBA" id="ARBA00022490"/>
    </source>
</evidence>
<dbReference type="InterPro" id="IPR008189">
    <property type="entry name" value="rRNA_ssu_MeTfrase_I"/>
</dbReference>
<dbReference type="AlphaFoldDB" id="A0A448ZVQ3"/>
<dbReference type="GO" id="GO:0008168">
    <property type="term" value="F:methyltransferase activity"/>
    <property type="evidence" value="ECO:0007669"/>
    <property type="project" value="UniProtKB-KW"/>
</dbReference>
<dbReference type="RefSeq" id="WP_022936061.1">
    <property type="nucleotide sequence ID" value="NZ_LR214940.1"/>
</dbReference>
<organism evidence="7 8">
    <name type="scientific">Metamycoplasma orale</name>
    <name type="common">Mycoplasma orale</name>
    <dbReference type="NCBI Taxonomy" id="2121"/>
    <lineage>
        <taxon>Bacteria</taxon>
        <taxon>Bacillati</taxon>
        <taxon>Mycoplasmatota</taxon>
        <taxon>Mycoplasmoidales</taxon>
        <taxon>Metamycoplasmataceae</taxon>
        <taxon>Metamycoplasma</taxon>
    </lineage>
</organism>
<dbReference type="InterPro" id="IPR018063">
    <property type="entry name" value="SAM_MeTrfase_RsmI_CS"/>
</dbReference>
<name>A0A448ZVQ3_METOS</name>
<dbReference type="InterPro" id="IPR014777">
    <property type="entry name" value="4pyrrole_Mease_sub1"/>
</dbReference>
<dbReference type="Gene3D" id="3.30.950.10">
    <property type="entry name" value="Methyltransferase, Cobalt-precorrin-4 Transmethylase, Domain 2"/>
    <property type="match status" value="1"/>
</dbReference>
<dbReference type="OrthoDB" id="9809084at2"/>
<keyword evidence="8" id="KW-1185">Reference proteome</keyword>
<dbReference type="EC" id="2.1.1.198" evidence="7"/>
<protein>
    <submittedName>
        <fullName evidence="7">Putative SAM-dependent methyltransferase</fullName>
        <ecNumber evidence="7">2.1.1.198</ecNumber>
    </submittedName>
</protein>
<dbReference type="InterPro" id="IPR000878">
    <property type="entry name" value="4pyrrol_Mease"/>
</dbReference>
<dbReference type="Pfam" id="PF00590">
    <property type="entry name" value="TP_methylase"/>
    <property type="match status" value="1"/>
</dbReference>
<dbReference type="EMBL" id="LR214940">
    <property type="protein sequence ID" value="VEU55316.1"/>
    <property type="molecule type" value="Genomic_DNA"/>
</dbReference>
<dbReference type="Gene3D" id="3.40.1010.10">
    <property type="entry name" value="Cobalt-precorrin-4 Transmethylase, Domain 1"/>
    <property type="match status" value="1"/>
</dbReference>
<keyword evidence="3 7" id="KW-0489">Methyltransferase</keyword>
<evidence type="ECO:0000256" key="5">
    <source>
        <dbReference type="ARBA" id="ARBA00022691"/>
    </source>
</evidence>
<dbReference type="NCBIfam" id="TIGR00096">
    <property type="entry name" value="16S rRNA (cytidine(1402)-2'-O)-methyltransferase"/>
    <property type="match status" value="1"/>
</dbReference>
<accession>A0A448ZVQ3</accession>
<keyword evidence="4 7" id="KW-0808">Transferase</keyword>
<dbReference type="PANTHER" id="PTHR46111:SF1">
    <property type="entry name" value="RIBOSOMAL RNA SMALL SUBUNIT METHYLTRANSFERASE I"/>
    <property type="match status" value="1"/>
</dbReference>
<keyword evidence="2" id="KW-0698">rRNA processing</keyword>
<dbReference type="PIRSF" id="PIRSF005917">
    <property type="entry name" value="MTase_YraL"/>
    <property type="match status" value="1"/>
</dbReference>
<evidence type="ECO:0000259" key="6">
    <source>
        <dbReference type="Pfam" id="PF00590"/>
    </source>
</evidence>
<dbReference type="PROSITE" id="PS01296">
    <property type="entry name" value="RSMI"/>
    <property type="match status" value="1"/>
</dbReference>
<dbReference type="Proteomes" id="UP000290482">
    <property type="component" value="Chromosome"/>
</dbReference>
<evidence type="ECO:0000313" key="7">
    <source>
        <dbReference type="EMBL" id="VEU55316.1"/>
    </source>
</evidence>
<dbReference type="InterPro" id="IPR035996">
    <property type="entry name" value="4pyrrol_Methylase_sf"/>
</dbReference>
<keyword evidence="1" id="KW-0963">Cytoplasm</keyword>
<dbReference type="KEGG" id="mob:NCTC10112_00165"/>
<keyword evidence="5" id="KW-0949">S-adenosyl-L-methionine</keyword>
<proteinExistence type="predicted"/>
<feature type="domain" description="Tetrapyrrole methylase" evidence="6">
    <location>
        <begin position="8"/>
        <end position="199"/>
    </location>
</feature>
<gene>
    <name evidence="7" type="primary">rsmI</name>
    <name evidence="7" type="ORF">NCTC10112_00165</name>
</gene>
<dbReference type="InterPro" id="IPR014776">
    <property type="entry name" value="4pyrrole_Mease_sub2"/>
</dbReference>
<evidence type="ECO:0000256" key="2">
    <source>
        <dbReference type="ARBA" id="ARBA00022552"/>
    </source>
</evidence>